<gene>
    <name evidence="1" type="ORF">NCTC13184_03467</name>
</gene>
<dbReference type="OrthoDB" id="4563390at2"/>
<accession>A0A378WWD3</accession>
<dbReference type="AlphaFoldDB" id="A0A378WWD3"/>
<dbReference type="RefSeq" id="WP_128145245.1">
    <property type="nucleotide sequence ID" value="NZ_JAJFOE010000001.1"/>
</dbReference>
<dbReference type="Proteomes" id="UP000255082">
    <property type="component" value="Unassembled WGS sequence"/>
</dbReference>
<proteinExistence type="predicted"/>
<reference evidence="1 2" key="1">
    <citation type="submission" date="2018-06" db="EMBL/GenBank/DDBJ databases">
        <authorList>
            <consortium name="Pathogen Informatics"/>
            <person name="Doyle S."/>
        </authorList>
    </citation>
    <scope>NUCLEOTIDE SEQUENCE [LARGE SCALE GENOMIC DNA]</scope>
    <source>
        <strain evidence="1 2">NCTC13184</strain>
    </source>
</reference>
<name>A0A378WWD3_9NOCA</name>
<organism evidence="1 2">
    <name type="scientific">Nocardia africana</name>
    <dbReference type="NCBI Taxonomy" id="134964"/>
    <lineage>
        <taxon>Bacteria</taxon>
        <taxon>Bacillati</taxon>
        <taxon>Actinomycetota</taxon>
        <taxon>Actinomycetes</taxon>
        <taxon>Mycobacteriales</taxon>
        <taxon>Nocardiaceae</taxon>
        <taxon>Nocardia</taxon>
    </lineage>
</organism>
<sequence length="132" mass="14529">MNPSVAPGGVPVVTVDVGDLAELILAVHDVATDIPRRFRRQHDNVIDIVAATVSDIRPEIAQRRYRLDKPPTAAFAVQQRGLKVDVIVERDDGIAHASFHTRTTGSETRWPARLAEYTHHTLLAHNITATLA</sequence>
<evidence type="ECO:0000313" key="1">
    <source>
        <dbReference type="EMBL" id="SUA44945.1"/>
    </source>
</evidence>
<evidence type="ECO:0000313" key="2">
    <source>
        <dbReference type="Proteomes" id="UP000255082"/>
    </source>
</evidence>
<dbReference type="EMBL" id="UGRU01000001">
    <property type="protein sequence ID" value="SUA44945.1"/>
    <property type="molecule type" value="Genomic_DNA"/>
</dbReference>
<protein>
    <submittedName>
        <fullName evidence="1">Uncharacterized protein</fullName>
    </submittedName>
</protein>